<accession>A0ABT9WMX6</accession>
<dbReference type="EC" id="3.4.24.-" evidence="14"/>
<feature type="transmembrane region" description="Helical" evidence="12">
    <location>
        <begin position="16"/>
        <end position="42"/>
    </location>
</feature>
<evidence type="ECO:0000256" key="2">
    <source>
        <dbReference type="ARBA" id="ARBA00004141"/>
    </source>
</evidence>
<dbReference type="PANTHER" id="PTHR39188">
    <property type="entry name" value="MEMBRANE-ASSOCIATED ZINC METALLOPROTEASE M50B"/>
    <property type="match status" value="1"/>
</dbReference>
<dbReference type="InterPro" id="IPR008915">
    <property type="entry name" value="Peptidase_M50"/>
</dbReference>
<dbReference type="RefSeq" id="WP_307225687.1">
    <property type="nucleotide sequence ID" value="NZ_JAUSTT010000001.1"/>
</dbReference>
<keyword evidence="10" id="KW-0482">Metalloprotease</keyword>
<feature type="transmembrane region" description="Helical" evidence="12">
    <location>
        <begin position="124"/>
        <end position="146"/>
    </location>
</feature>
<evidence type="ECO:0000256" key="10">
    <source>
        <dbReference type="ARBA" id="ARBA00023049"/>
    </source>
</evidence>
<keyword evidence="4" id="KW-0645">Protease</keyword>
<keyword evidence="7 14" id="KW-0378">Hydrolase</keyword>
<evidence type="ECO:0000259" key="13">
    <source>
        <dbReference type="Pfam" id="PF02163"/>
    </source>
</evidence>
<evidence type="ECO:0000256" key="9">
    <source>
        <dbReference type="ARBA" id="ARBA00022989"/>
    </source>
</evidence>
<comment type="subcellular location">
    <subcellularLocation>
        <location evidence="2">Membrane</location>
        <topology evidence="2">Multi-pass membrane protein</topology>
    </subcellularLocation>
</comment>
<gene>
    <name evidence="14" type="ORF">J2S08_000148</name>
</gene>
<keyword evidence="15" id="KW-1185">Reference proteome</keyword>
<keyword evidence="8" id="KW-0862">Zinc</keyword>
<evidence type="ECO:0000256" key="7">
    <source>
        <dbReference type="ARBA" id="ARBA00022801"/>
    </source>
</evidence>
<dbReference type="PANTHER" id="PTHR39188:SF3">
    <property type="entry name" value="STAGE IV SPORULATION PROTEIN FB"/>
    <property type="match status" value="1"/>
</dbReference>
<evidence type="ECO:0000256" key="6">
    <source>
        <dbReference type="ARBA" id="ARBA00022723"/>
    </source>
</evidence>
<keyword evidence="9 12" id="KW-1133">Transmembrane helix</keyword>
<evidence type="ECO:0000256" key="3">
    <source>
        <dbReference type="ARBA" id="ARBA00007931"/>
    </source>
</evidence>
<keyword evidence="6" id="KW-0479">Metal-binding</keyword>
<evidence type="ECO:0000256" key="8">
    <source>
        <dbReference type="ARBA" id="ARBA00022833"/>
    </source>
</evidence>
<evidence type="ECO:0000256" key="12">
    <source>
        <dbReference type="SAM" id="Phobius"/>
    </source>
</evidence>
<dbReference type="GO" id="GO:0016787">
    <property type="term" value="F:hydrolase activity"/>
    <property type="evidence" value="ECO:0007669"/>
    <property type="project" value="UniProtKB-KW"/>
</dbReference>
<sequence length="288" mass="33733">MNNLWILLQKVRIHPLFWLVAGMAVLTGYFYELITLFCIIFIHEMGHSMAAHLFSWRIHKIIILPFGGVAEMDEHGNRPLKEELCVVAAGPLQHLLLAAAAFILHQFSFLSAASFDMFMEFNLMVLLFNLLPIWPLDGGKLLYLLFSCYFPFLKAYRLSMMYSFIFLICLHLFVLILAPLQLSIWIVLGYLYISLWMEWKQLHYVFMRFLLERYYGKKSELQHLKPLRVAPFELVNDVVRKFHRGYKHPLIVAENGKELGVLDENELLFACFAENRLHAKVKDILSPY</sequence>
<feature type="transmembrane region" description="Helical" evidence="12">
    <location>
        <begin position="182"/>
        <end position="199"/>
    </location>
</feature>
<keyword evidence="5 12" id="KW-0812">Transmembrane</keyword>
<protein>
    <submittedName>
        <fullName evidence="14">Stage IV sporulation protein FB</fullName>
        <ecNumber evidence="14">3.4.24.-</ecNumber>
    </submittedName>
</protein>
<feature type="transmembrane region" description="Helical" evidence="12">
    <location>
        <begin position="84"/>
        <end position="104"/>
    </location>
</feature>
<evidence type="ECO:0000313" key="14">
    <source>
        <dbReference type="EMBL" id="MDQ0174317.1"/>
    </source>
</evidence>
<name>A0ABT9WMX6_9BACI</name>
<dbReference type="Proteomes" id="UP001223586">
    <property type="component" value="Unassembled WGS sequence"/>
</dbReference>
<evidence type="ECO:0000256" key="11">
    <source>
        <dbReference type="ARBA" id="ARBA00023136"/>
    </source>
</evidence>
<evidence type="ECO:0000313" key="15">
    <source>
        <dbReference type="Proteomes" id="UP001223586"/>
    </source>
</evidence>
<dbReference type="Pfam" id="PF02163">
    <property type="entry name" value="Peptidase_M50"/>
    <property type="match status" value="1"/>
</dbReference>
<feature type="domain" description="Peptidase M50" evidence="13">
    <location>
        <begin position="33"/>
        <end position="105"/>
    </location>
</feature>
<dbReference type="EMBL" id="JAUSTT010000001">
    <property type="protein sequence ID" value="MDQ0174317.1"/>
    <property type="molecule type" value="Genomic_DNA"/>
</dbReference>
<feature type="transmembrane region" description="Helical" evidence="12">
    <location>
        <begin position="158"/>
        <end position="176"/>
    </location>
</feature>
<dbReference type="CDD" id="cd06161">
    <property type="entry name" value="S2P-M50_SpoIVFB"/>
    <property type="match status" value="1"/>
</dbReference>
<evidence type="ECO:0000256" key="5">
    <source>
        <dbReference type="ARBA" id="ARBA00022692"/>
    </source>
</evidence>
<evidence type="ECO:0000256" key="4">
    <source>
        <dbReference type="ARBA" id="ARBA00022670"/>
    </source>
</evidence>
<proteinExistence type="inferred from homology"/>
<comment type="cofactor">
    <cofactor evidence="1">
        <name>Zn(2+)</name>
        <dbReference type="ChEBI" id="CHEBI:29105"/>
    </cofactor>
</comment>
<organism evidence="14 15">
    <name type="scientific">Bacillus chungangensis</name>
    <dbReference type="NCBI Taxonomy" id="587633"/>
    <lineage>
        <taxon>Bacteria</taxon>
        <taxon>Bacillati</taxon>
        <taxon>Bacillota</taxon>
        <taxon>Bacilli</taxon>
        <taxon>Bacillales</taxon>
        <taxon>Bacillaceae</taxon>
        <taxon>Bacillus</taxon>
    </lineage>
</organism>
<reference evidence="14 15" key="1">
    <citation type="submission" date="2023-07" db="EMBL/GenBank/DDBJ databases">
        <title>Genomic Encyclopedia of Type Strains, Phase IV (KMG-IV): sequencing the most valuable type-strain genomes for metagenomic binning, comparative biology and taxonomic classification.</title>
        <authorList>
            <person name="Goeker M."/>
        </authorList>
    </citation>
    <scope>NUCLEOTIDE SEQUENCE [LARGE SCALE GENOMIC DNA]</scope>
    <source>
        <strain evidence="14 15">DSM 23837</strain>
    </source>
</reference>
<keyword evidence="11 12" id="KW-0472">Membrane</keyword>
<comment type="similarity">
    <text evidence="3">Belongs to the peptidase M50B family.</text>
</comment>
<evidence type="ECO:0000256" key="1">
    <source>
        <dbReference type="ARBA" id="ARBA00001947"/>
    </source>
</evidence>
<comment type="caution">
    <text evidence="14">The sequence shown here is derived from an EMBL/GenBank/DDBJ whole genome shotgun (WGS) entry which is preliminary data.</text>
</comment>